<dbReference type="GO" id="GO:0005524">
    <property type="term" value="F:ATP binding"/>
    <property type="evidence" value="ECO:0007669"/>
    <property type="project" value="InterPro"/>
</dbReference>
<evidence type="ECO:0000313" key="4">
    <source>
        <dbReference type="Proteomes" id="UP000233469"/>
    </source>
</evidence>
<reference evidence="3 4" key="1">
    <citation type="submission" date="2016-04" db="EMBL/GenBank/DDBJ databases">
        <title>Genome analyses suggest a sexual origin of heterokaryosis in a supposedly ancient asexual fungus.</title>
        <authorList>
            <person name="Ropars J."/>
            <person name="Sedzielewska K."/>
            <person name="Noel J."/>
            <person name="Charron P."/>
            <person name="Farinelli L."/>
            <person name="Marton T."/>
            <person name="Kruger M."/>
            <person name="Pelin A."/>
            <person name="Brachmann A."/>
            <person name="Corradi N."/>
        </authorList>
    </citation>
    <scope>NUCLEOTIDE SEQUENCE [LARGE SCALE GENOMIC DNA]</scope>
    <source>
        <strain evidence="3 4">C2</strain>
    </source>
</reference>
<dbReference type="PANTHER" id="PTHR36168">
    <property type="entry name" value="CHROMOSOME 1, WHOLE GENOME SHOTGUN SEQUENCE"/>
    <property type="match status" value="1"/>
</dbReference>
<keyword evidence="1" id="KW-1133">Transmembrane helix</keyword>
<keyword evidence="1" id="KW-0812">Transmembrane</keyword>
<accession>A0A2N1N532</accession>
<dbReference type="Proteomes" id="UP000233469">
    <property type="component" value="Unassembled WGS sequence"/>
</dbReference>
<name>A0A2N1N532_9GLOM</name>
<dbReference type="EMBL" id="LLXL01000780">
    <property type="protein sequence ID" value="PKK68978.1"/>
    <property type="molecule type" value="Genomic_DNA"/>
</dbReference>
<dbReference type="Gene3D" id="3.40.50.300">
    <property type="entry name" value="P-loop containing nucleotide triphosphate hydrolases"/>
    <property type="match status" value="1"/>
</dbReference>
<proteinExistence type="predicted"/>
<dbReference type="VEuPathDB" id="FungiDB:RhiirFUN_004791"/>
<reference evidence="3 4" key="2">
    <citation type="submission" date="2017-10" db="EMBL/GenBank/DDBJ databases">
        <title>Extensive intraspecific genome diversity in a model arbuscular mycorrhizal fungus.</title>
        <authorList>
            <person name="Chen E.C.H."/>
            <person name="Morin E."/>
            <person name="Baudet D."/>
            <person name="Noel J."/>
            <person name="Ndikumana S."/>
            <person name="Charron P."/>
            <person name="St-Onge C."/>
            <person name="Giorgi J."/>
            <person name="Grigoriev I.V."/>
            <person name="Roux C."/>
            <person name="Martin F.M."/>
            <person name="Corradi N."/>
        </authorList>
    </citation>
    <scope>NUCLEOTIDE SEQUENCE [LARGE SCALE GENOMIC DNA]</scope>
    <source>
        <strain evidence="3 4">C2</strain>
    </source>
</reference>
<dbReference type="VEuPathDB" id="FungiDB:FUN_023929"/>
<dbReference type="AlphaFoldDB" id="A0A2N1N532"/>
<gene>
    <name evidence="3" type="ORF">RhiirC2_851050</name>
</gene>
<sequence>MSFNIINHHFYKNVLFGFFLPSFQKKFTARQLLIPIKISIGGFVLADIFYTLYQDKFNKYYFSKVIEKGTQPEVNISSLQYISQTEIVEHFKRIFKPYKNQSLYHVICGEHGTGKTTLIKAALKEDGQGVIYINIPTNLNKLDETFNKALKNFKILPSGSLLKQIAQKILYFKTNSKTVIKWEDNLEAFKNGAKRYKMKHGTPPVIIYDNVDRLVPKHAEVLDILQEDAKDNADDMKYIAVFVSNKTSALKRMKSRNNAWTRVSKPVVEINNLSKEESINYLVNKRGIKTMKEGKIDITEAEKLYELVGGCIMDLEAVADEFLNLKQSSEEIKQQKFIEIDNEFNIAKLHKNQPNHEAGKHIIKTLNSNGMLDYLTYSKLFNNPEEANKVLETNIFAYNPIKNIITFNSRAIECYIRENAVSIFMSLVPGTDQSTTQWFHRNDLLLVIDYVTKLGP</sequence>
<evidence type="ECO:0000259" key="2">
    <source>
        <dbReference type="Pfam" id="PF01637"/>
    </source>
</evidence>
<comment type="caution">
    <text evidence="3">The sequence shown here is derived from an EMBL/GenBank/DDBJ whole genome shotgun (WGS) entry which is preliminary data.</text>
</comment>
<dbReference type="PANTHER" id="PTHR36168:SF1">
    <property type="entry name" value="ORC1-LIKE AAA ATPASE DOMAIN-CONTAINING PROTEIN"/>
    <property type="match status" value="1"/>
</dbReference>
<organism evidence="3 4">
    <name type="scientific">Rhizophagus irregularis</name>
    <dbReference type="NCBI Taxonomy" id="588596"/>
    <lineage>
        <taxon>Eukaryota</taxon>
        <taxon>Fungi</taxon>
        <taxon>Fungi incertae sedis</taxon>
        <taxon>Mucoromycota</taxon>
        <taxon>Glomeromycotina</taxon>
        <taxon>Glomeromycetes</taxon>
        <taxon>Glomerales</taxon>
        <taxon>Glomeraceae</taxon>
        <taxon>Rhizophagus</taxon>
    </lineage>
</organism>
<dbReference type="Pfam" id="PF01637">
    <property type="entry name" value="ATPase_2"/>
    <property type="match status" value="1"/>
</dbReference>
<keyword evidence="1" id="KW-0472">Membrane</keyword>
<feature type="domain" description="ATPase" evidence="2">
    <location>
        <begin position="101"/>
        <end position="316"/>
    </location>
</feature>
<feature type="transmembrane region" description="Helical" evidence="1">
    <location>
        <begin position="32"/>
        <end position="53"/>
    </location>
</feature>
<evidence type="ECO:0000313" key="3">
    <source>
        <dbReference type="EMBL" id="PKK68978.1"/>
    </source>
</evidence>
<evidence type="ECO:0000256" key="1">
    <source>
        <dbReference type="SAM" id="Phobius"/>
    </source>
</evidence>
<protein>
    <recommendedName>
        <fullName evidence="2">ATPase domain-containing protein</fullName>
    </recommendedName>
</protein>
<dbReference type="VEuPathDB" id="FungiDB:RhiirA1_515661"/>
<dbReference type="InterPro" id="IPR011579">
    <property type="entry name" value="ATPase_dom"/>
</dbReference>
<dbReference type="InterPro" id="IPR027417">
    <property type="entry name" value="P-loop_NTPase"/>
</dbReference>
<dbReference type="SUPFAM" id="SSF52540">
    <property type="entry name" value="P-loop containing nucleoside triphosphate hydrolases"/>
    <property type="match status" value="1"/>
</dbReference>